<evidence type="ECO:0000256" key="1">
    <source>
        <dbReference type="SAM" id="MobiDB-lite"/>
    </source>
</evidence>
<evidence type="ECO:0000313" key="2">
    <source>
        <dbReference type="Ensembl" id="ENSCSAVP00000014674.1"/>
    </source>
</evidence>
<dbReference type="PANTHER" id="PTHR31540">
    <property type="entry name" value="CENTROSOMAL PROTEIN OF 131 KDA"/>
    <property type="match status" value="1"/>
</dbReference>
<dbReference type="Proteomes" id="UP000007875">
    <property type="component" value="Unassembled WGS sequence"/>
</dbReference>
<dbReference type="InterPro" id="IPR030465">
    <property type="entry name" value="CEP131"/>
</dbReference>
<proteinExistence type="predicted"/>
<organism evidence="2 3">
    <name type="scientific">Ciona savignyi</name>
    <name type="common">Pacific transparent sea squirt</name>
    <dbReference type="NCBI Taxonomy" id="51511"/>
    <lineage>
        <taxon>Eukaryota</taxon>
        <taxon>Metazoa</taxon>
        <taxon>Chordata</taxon>
        <taxon>Tunicata</taxon>
        <taxon>Ascidiacea</taxon>
        <taxon>Phlebobranchia</taxon>
        <taxon>Cionidae</taxon>
        <taxon>Ciona</taxon>
    </lineage>
</organism>
<dbReference type="STRING" id="51511.ENSCSAVP00000014674"/>
<evidence type="ECO:0000313" key="3">
    <source>
        <dbReference type="Proteomes" id="UP000007875"/>
    </source>
</evidence>
<name>H2ZAQ9_CIOSA</name>
<feature type="compositionally biased region" description="Basic and acidic residues" evidence="1">
    <location>
        <begin position="26"/>
        <end position="48"/>
    </location>
</feature>
<dbReference type="GO" id="GO:0005929">
    <property type="term" value="C:cilium"/>
    <property type="evidence" value="ECO:0007669"/>
    <property type="project" value="GOC"/>
</dbReference>
<protein>
    <submittedName>
        <fullName evidence="2">Uncharacterized protein</fullName>
    </submittedName>
</protein>
<dbReference type="HOGENOM" id="CLU_2891638_0_0_1"/>
<accession>H2ZAQ9</accession>
<dbReference type="GO" id="GO:0035735">
    <property type="term" value="P:intraciliary transport involved in cilium assembly"/>
    <property type="evidence" value="ECO:0007669"/>
    <property type="project" value="InterPro"/>
</dbReference>
<reference evidence="2" key="3">
    <citation type="submission" date="2025-09" db="UniProtKB">
        <authorList>
            <consortium name="Ensembl"/>
        </authorList>
    </citation>
    <scope>IDENTIFICATION</scope>
</reference>
<reference evidence="2" key="2">
    <citation type="submission" date="2025-08" db="UniProtKB">
        <authorList>
            <consortium name="Ensembl"/>
        </authorList>
    </citation>
    <scope>IDENTIFICATION</scope>
</reference>
<dbReference type="PANTHER" id="PTHR31540:SF1">
    <property type="entry name" value="CENTROSOMAL PROTEIN OF 131 KDA"/>
    <property type="match status" value="1"/>
</dbReference>
<feature type="region of interest" description="Disordered" evidence="1">
    <location>
        <begin position="26"/>
        <end position="63"/>
    </location>
</feature>
<dbReference type="Ensembl" id="ENSCSAVT00000014842.1">
    <property type="protein sequence ID" value="ENSCSAVP00000014674.1"/>
    <property type="gene ID" value="ENSCSAVG00000008577.1"/>
</dbReference>
<keyword evidence="3" id="KW-1185">Reference proteome</keyword>
<reference evidence="3" key="1">
    <citation type="submission" date="2003-08" db="EMBL/GenBank/DDBJ databases">
        <authorList>
            <person name="Birren B."/>
            <person name="Nusbaum C."/>
            <person name="Abebe A."/>
            <person name="Abouelleil A."/>
            <person name="Adekoya E."/>
            <person name="Ait-zahra M."/>
            <person name="Allen N."/>
            <person name="Allen T."/>
            <person name="An P."/>
            <person name="Anderson M."/>
            <person name="Anderson S."/>
            <person name="Arachchi H."/>
            <person name="Armbruster J."/>
            <person name="Bachantsang P."/>
            <person name="Baldwin J."/>
            <person name="Barry A."/>
            <person name="Bayul T."/>
            <person name="Blitshsteyn B."/>
            <person name="Bloom T."/>
            <person name="Blye J."/>
            <person name="Boguslavskiy L."/>
            <person name="Borowsky M."/>
            <person name="Boukhgalter B."/>
            <person name="Brunache A."/>
            <person name="Butler J."/>
            <person name="Calixte N."/>
            <person name="Calvo S."/>
            <person name="Camarata J."/>
            <person name="Campo K."/>
            <person name="Chang J."/>
            <person name="Cheshatsang Y."/>
            <person name="Citroen M."/>
            <person name="Collymore A."/>
            <person name="Considine T."/>
            <person name="Cook A."/>
            <person name="Cooke P."/>
            <person name="Corum B."/>
            <person name="Cuomo C."/>
            <person name="David R."/>
            <person name="Dawoe T."/>
            <person name="Degray S."/>
            <person name="Dodge S."/>
            <person name="Dooley K."/>
            <person name="Dorje P."/>
            <person name="Dorjee K."/>
            <person name="Dorris L."/>
            <person name="Duffey N."/>
            <person name="Dupes A."/>
            <person name="Elkins T."/>
            <person name="Engels R."/>
            <person name="Erickson J."/>
            <person name="Farina A."/>
            <person name="Faro S."/>
            <person name="Ferreira P."/>
            <person name="Fischer H."/>
            <person name="Fitzgerald M."/>
            <person name="Foley K."/>
            <person name="Gage D."/>
            <person name="Galagan J."/>
            <person name="Gearin G."/>
            <person name="Gnerre S."/>
            <person name="Gnirke A."/>
            <person name="Goyette A."/>
            <person name="Graham J."/>
            <person name="Grandbois E."/>
            <person name="Gyaltsen K."/>
            <person name="Hafez N."/>
            <person name="Hagopian D."/>
            <person name="Hagos B."/>
            <person name="Hall J."/>
            <person name="Hatcher B."/>
            <person name="Heller A."/>
            <person name="Higgins H."/>
            <person name="Honan T."/>
            <person name="Horn A."/>
            <person name="Houde N."/>
            <person name="Hughes L."/>
            <person name="Hulme W."/>
            <person name="Husby E."/>
            <person name="Iliev I."/>
            <person name="Jaffe D."/>
            <person name="Jones C."/>
            <person name="Kamal M."/>
            <person name="Kamat A."/>
            <person name="Kamvysselis M."/>
            <person name="Karlsson E."/>
            <person name="Kells C."/>
            <person name="Kieu A."/>
            <person name="Kisner P."/>
            <person name="Kodira C."/>
            <person name="Kulbokas E."/>
            <person name="Labutti K."/>
            <person name="Lama D."/>
            <person name="Landers T."/>
            <person name="Leger J."/>
            <person name="Levine S."/>
            <person name="Lewis D."/>
            <person name="Lewis T."/>
            <person name="Lindblad-toh K."/>
            <person name="Liu X."/>
            <person name="Lokyitsang T."/>
            <person name="Lokyitsang Y."/>
            <person name="Lucien O."/>
            <person name="Lui A."/>
            <person name="Ma L.J."/>
            <person name="Mabbitt R."/>
            <person name="Macdonald J."/>
            <person name="Maclean C."/>
            <person name="Major J."/>
            <person name="Manning J."/>
            <person name="Marabella R."/>
            <person name="Maru K."/>
            <person name="Matthews C."/>
            <person name="Mauceli E."/>
            <person name="Mccarthy M."/>
            <person name="Mcdonough S."/>
            <person name="Mcghee T."/>
            <person name="Meldrim J."/>
            <person name="Meneus L."/>
            <person name="Mesirov J."/>
            <person name="Mihalev A."/>
            <person name="Mihova T."/>
            <person name="Mikkelsen T."/>
            <person name="Mlenga V."/>
            <person name="Moru K."/>
            <person name="Mozes J."/>
            <person name="Mulrain L."/>
            <person name="Munson G."/>
            <person name="Naylor J."/>
            <person name="Newes C."/>
            <person name="Nguyen C."/>
            <person name="Nguyen N."/>
            <person name="Nguyen T."/>
            <person name="Nicol R."/>
            <person name="Nielsen C."/>
            <person name="Nizzari M."/>
            <person name="Norbu C."/>
            <person name="Norbu N."/>
            <person name="O'donnell P."/>
            <person name="Okoawo O."/>
            <person name="O'leary S."/>
            <person name="Omotosho B."/>
            <person name="O'neill K."/>
            <person name="Osman S."/>
            <person name="Parker S."/>
            <person name="Perrin D."/>
            <person name="Phunkhang P."/>
            <person name="Piqani B."/>
            <person name="Purcell S."/>
            <person name="Rachupka T."/>
            <person name="Ramasamy U."/>
            <person name="Rameau R."/>
            <person name="Ray V."/>
            <person name="Raymond C."/>
            <person name="Retta R."/>
            <person name="Richardson S."/>
            <person name="Rise C."/>
            <person name="Rodriguez J."/>
            <person name="Rogers J."/>
            <person name="Rogov P."/>
            <person name="Rutman M."/>
            <person name="Schupbach R."/>
            <person name="Seaman C."/>
            <person name="Settipalli S."/>
            <person name="Sharpe T."/>
            <person name="Sheridan J."/>
            <person name="Sherpa N."/>
            <person name="Shi J."/>
            <person name="Smirnov S."/>
            <person name="Smith C."/>
            <person name="Sougnez C."/>
            <person name="Spencer B."/>
            <person name="Stalker J."/>
            <person name="Stange-thomann N."/>
            <person name="Stavropoulos S."/>
            <person name="Stetson K."/>
            <person name="Stone C."/>
            <person name="Stone S."/>
            <person name="Stubbs M."/>
            <person name="Talamas J."/>
            <person name="Tchuinga P."/>
            <person name="Tenzing P."/>
            <person name="Tesfaye S."/>
            <person name="Theodore J."/>
            <person name="Thoulutsang Y."/>
            <person name="Topham K."/>
            <person name="Towey S."/>
            <person name="Tsamla T."/>
            <person name="Tsomo N."/>
            <person name="Vallee D."/>
            <person name="Vassiliev H."/>
            <person name="Venkataraman V."/>
            <person name="Vinson J."/>
            <person name="Vo A."/>
            <person name="Wade C."/>
            <person name="Wang S."/>
            <person name="Wangchuk T."/>
            <person name="Wangdi T."/>
            <person name="Whittaker C."/>
            <person name="Wilkinson J."/>
            <person name="Wu Y."/>
            <person name="Wyman D."/>
            <person name="Yadav S."/>
            <person name="Yang S."/>
            <person name="Yang X."/>
            <person name="Yeager S."/>
            <person name="Yee E."/>
            <person name="Young G."/>
            <person name="Zainoun J."/>
            <person name="Zembeck L."/>
            <person name="Zimmer A."/>
            <person name="Zody M."/>
            <person name="Lander E."/>
        </authorList>
    </citation>
    <scope>NUCLEOTIDE SEQUENCE [LARGE SCALE GENOMIC DNA]</scope>
</reference>
<dbReference type="GO" id="GO:0010824">
    <property type="term" value="P:regulation of centrosome duplication"/>
    <property type="evidence" value="ECO:0007669"/>
    <property type="project" value="TreeGrafter"/>
</dbReference>
<sequence>MEQEDIAFQQQKKRLYSEVAEEKERIHQQAARQRSELDQLKRQLEDNSRITSSTIREEFEKSS</sequence>
<dbReference type="GO" id="GO:0034451">
    <property type="term" value="C:centriolar satellite"/>
    <property type="evidence" value="ECO:0007669"/>
    <property type="project" value="TreeGrafter"/>
</dbReference>
<dbReference type="AlphaFoldDB" id="H2ZAQ9"/>
<dbReference type="InParanoid" id="H2ZAQ9"/>